<proteinExistence type="predicted"/>
<dbReference type="InterPro" id="IPR002404">
    <property type="entry name" value="IRS_PTB"/>
</dbReference>
<dbReference type="AlphaFoldDB" id="A0A8R1TRG0"/>
<feature type="region of interest" description="Disordered" evidence="1">
    <location>
        <begin position="252"/>
        <end position="293"/>
    </location>
</feature>
<feature type="compositionally biased region" description="Polar residues" evidence="1">
    <location>
        <begin position="583"/>
        <end position="593"/>
    </location>
</feature>
<dbReference type="Pfam" id="PF02174">
    <property type="entry name" value="IRS"/>
    <property type="match status" value="1"/>
</dbReference>
<evidence type="ECO:0000313" key="3">
    <source>
        <dbReference type="EnsemblMetazoa" id="OVOC2843.1"/>
    </source>
</evidence>
<sequence>MEKLEESKYATMKSGIFTGGLHIKSRKSYYAILKDRVLEIYKSSKEEKLGKEAKFLFDLSLTFNIHLHYDAVLKDCIALMMPDETFLMRFEMDSNVWFEMLLDKTRQARSAKLGRLVFRNEYFEVAWDVEPIKKPKLSRRIKDKEPVEDLVIKNERFFLGKKRLCMYPHTLYIIRKGITASKDTSPPFCSDDYIAFPVSAISIYGHHNRYFFFRAGRCAPTGAGELWFYTDNSEAASSINDKIIKICERENEKKKTRDRMHFSRSNISTRSSRNQTHRERSHTHTQRSSIEAARSLGKEMRQIGTKYSVSTINGEEKQLLQLTGDCGRFIEETAQNPSDLLDGYTQMDCVQDCNGLSTHALNSNYMLAEVRSYMFNNSNCFECMKLSGRKNNEISGSRFLPCGNSSENLSDLFVVHSDAFDNAASKNVDDLRKRVQSLGSKSWMRAVRKIPDPCNEHSNDKKVRQGTSNSSNAVGRSGTNLIASMDDSNHSHASSFDVDSSVMLYSGNEDVQKVRNEDFENLFGKIQLVSNLEQRNNSELSPTNNSDYILPSFDSSLIKNSVKTADNASNSCWVGTILEQNASSGTSRSQSPVSFKEKNSDGSNEIKISSETMNHFSVPKIPIEISREHERFVSDETFVEDKQKDLQYVTLHWHRSNVSSPSSRNSLRATGGPVDINCLKKRCEYAVIQPHNS</sequence>
<name>A0A8R1TRG0_ONCVO</name>
<feature type="compositionally biased region" description="Basic and acidic residues" evidence="1">
    <location>
        <begin position="452"/>
        <end position="463"/>
    </location>
</feature>
<feature type="domain" description="IRS-type PTB" evidence="2">
    <location>
        <begin position="194"/>
        <end position="241"/>
    </location>
</feature>
<dbReference type="EMBL" id="CMVM020000076">
    <property type="status" value="NOT_ANNOTATED_CDS"/>
    <property type="molecule type" value="Genomic_DNA"/>
</dbReference>
<feature type="compositionally biased region" description="Polar residues" evidence="1">
    <location>
        <begin position="465"/>
        <end position="482"/>
    </location>
</feature>
<evidence type="ECO:0000313" key="4">
    <source>
        <dbReference type="Proteomes" id="UP000024404"/>
    </source>
</evidence>
<reference evidence="3" key="2">
    <citation type="submission" date="2022-06" db="UniProtKB">
        <authorList>
            <consortium name="EnsemblMetazoa"/>
        </authorList>
    </citation>
    <scope>IDENTIFICATION</scope>
</reference>
<feature type="region of interest" description="Disordered" evidence="1">
    <location>
        <begin position="583"/>
        <end position="604"/>
    </location>
</feature>
<organism evidence="3 4">
    <name type="scientific">Onchocerca volvulus</name>
    <dbReference type="NCBI Taxonomy" id="6282"/>
    <lineage>
        <taxon>Eukaryota</taxon>
        <taxon>Metazoa</taxon>
        <taxon>Ecdysozoa</taxon>
        <taxon>Nematoda</taxon>
        <taxon>Chromadorea</taxon>
        <taxon>Rhabditida</taxon>
        <taxon>Spirurina</taxon>
        <taxon>Spiruromorpha</taxon>
        <taxon>Filarioidea</taxon>
        <taxon>Onchocercidae</taxon>
        <taxon>Onchocerca</taxon>
    </lineage>
</organism>
<reference evidence="4" key="1">
    <citation type="submission" date="2013-10" db="EMBL/GenBank/DDBJ databases">
        <title>Genome sequencing of Onchocerca volvulus.</title>
        <authorList>
            <person name="Cotton J."/>
            <person name="Tsai J."/>
            <person name="Stanley E."/>
            <person name="Tracey A."/>
            <person name="Holroyd N."/>
            <person name="Lustigman S."/>
            <person name="Berriman M."/>
        </authorList>
    </citation>
    <scope>NUCLEOTIDE SEQUENCE</scope>
</reference>
<keyword evidence="4" id="KW-1185">Reference proteome</keyword>
<evidence type="ECO:0000259" key="2">
    <source>
        <dbReference type="Pfam" id="PF02174"/>
    </source>
</evidence>
<protein>
    <submittedName>
        <fullName evidence="3">IRS-type PTB domain-containing protein</fullName>
    </submittedName>
</protein>
<dbReference type="SUPFAM" id="SSF50729">
    <property type="entry name" value="PH domain-like"/>
    <property type="match status" value="2"/>
</dbReference>
<feature type="region of interest" description="Disordered" evidence="1">
    <location>
        <begin position="452"/>
        <end position="490"/>
    </location>
</feature>
<feature type="compositionally biased region" description="Basic and acidic residues" evidence="1">
    <location>
        <begin position="252"/>
        <end position="261"/>
    </location>
</feature>
<feature type="compositionally biased region" description="Low complexity" evidence="1">
    <location>
        <begin position="263"/>
        <end position="274"/>
    </location>
</feature>
<dbReference type="EnsemblMetazoa" id="OVOC2843.1">
    <property type="protein sequence ID" value="OVOC2843.1"/>
    <property type="gene ID" value="WBGene00239652"/>
</dbReference>
<accession>A0A8R1TRG0</accession>
<dbReference type="Proteomes" id="UP000024404">
    <property type="component" value="Unassembled WGS sequence"/>
</dbReference>
<dbReference type="InterPro" id="IPR011993">
    <property type="entry name" value="PH-like_dom_sf"/>
</dbReference>
<evidence type="ECO:0000256" key="1">
    <source>
        <dbReference type="SAM" id="MobiDB-lite"/>
    </source>
</evidence>
<dbReference type="Gene3D" id="2.30.29.30">
    <property type="entry name" value="Pleckstrin-homology domain (PH domain)/Phosphotyrosine-binding domain (PTB)"/>
    <property type="match status" value="2"/>
</dbReference>